<evidence type="ECO:0000256" key="5">
    <source>
        <dbReference type="SAM" id="SignalP"/>
    </source>
</evidence>
<dbReference type="GO" id="GO:0008010">
    <property type="term" value="F:structural constituent of chitin-based larval cuticle"/>
    <property type="evidence" value="ECO:0007669"/>
    <property type="project" value="TreeGrafter"/>
</dbReference>
<dbReference type="PANTHER" id="PTHR10380:SF235">
    <property type="entry name" value="CUTICULAR PROTEIN 73D, ISOFORM B"/>
    <property type="match status" value="1"/>
</dbReference>
<dbReference type="InterPro" id="IPR050468">
    <property type="entry name" value="Cuticle_Struct_Prot"/>
</dbReference>
<dbReference type="PROSITE" id="PS51155">
    <property type="entry name" value="CHIT_BIND_RR_2"/>
    <property type="match status" value="4"/>
</dbReference>
<organism evidence="6 7">
    <name type="scientific">Caerostris extrusa</name>
    <name type="common">Bark spider</name>
    <name type="synonym">Caerostris bankana</name>
    <dbReference type="NCBI Taxonomy" id="172846"/>
    <lineage>
        <taxon>Eukaryota</taxon>
        <taxon>Metazoa</taxon>
        <taxon>Ecdysozoa</taxon>
        <taxon>Arthropoda</taxon>
        <taxon>Chelicerata</taxon>
        <taxon>Arachnida</taxon>
        <taxon>Araneae</taxon>
        <taxon>Araneomorphae</taxon>
        <taxon>Entelegynae</taxon>
        <taxon>Araneoidea</taxon>
        <taxon>Araneidae</taxon>
        <taxon>Caerostris</taxon>
    </lineage>
</organism>
<feature type="region of interest" description="Disordered" evidence="4">
    <location>
        <begin position="341"/>
        <end position="377"/>
    </location>
</feature>
<name>A0AAV4P4E1_CAEEX</name>
<evidence type="ECO:0000313" key="7">
    <source>
        <dbReference type="Proteomes" id="UP001054945"/>
    </source>
</evidence>
<accession>A0AAV4P4E1</accession>
<evidence type="ECO:0000313" key="6">
    <source>
        <dbReference type="EMBL" id="GIX92162.1"/>
    </source>
</evidence>
<evidence type="ECO:0000256" key="4">
    <source>
        <dbReference type="SAM" id="MobiDB-lite"/>
    </source>
</evidence>
<sequence>MLKQISILLALAVIALAHSDGKAFYSAKNIHQKQQHQYGSLTSYHLPLKVGAAPQIEDVPEPQVAPSPYSFGYEAEGSVVKYVADEQGFRANIDTNEAGTKSSNPSNVAVKSAFVEPPAPAHPIPQTYSVLVQQALRNIPPLCNNLLKKYATSVQHTPQTYVAPVQPAPHQYASSKTTSYSASLYKGDSQPEAAPSPYSFGYEAEGSVRQESSDGSGKVTGSYTVTNEDGSVRVVKYVADEQGFRANIDTNEAGTKSSNPSNVALKSAFVEPPAPAHPIPQTYGVLLKQTPQKYATSVQHFAPPPLCAIRHLCSTSRSEIRHLCATSSPDIHRPMHPYTKVTRNHKSHPSPYSFGYEAEGSVRQESSDGSGKVTGRYTVTNEDGSVRVVKYVADEQGFRADIDTNEAGTKSSNPSNVALKSAFVEPPAPVQPAHQIYVAPVQLAHQKYASSQAASYGGQYKQARPTLPYVFSYNAKLEDGSSSRKESADASGKVVGSYNLATADGRQRTLHYTADHEGFRASVDTPMSLEPRVIRQLISSLIPMLPTKHQYLYSTVLKHSLVRREPHLLTLLSKVVHAGSQVKSAIQSQTSYQGQKTEPVPEVNPLMHQGKVIGSYSLSEKDGRKRTVEYSAGHGGFRATVNTNEFGTKSDSPADIQFYSSAPQVEPQSPSVNGRYYKTGAEQILTGSSEVKSILVHLQDSMEHQLYSIHHLV</sequence>
<gene>
    <name evidence="6" type="ORF">CEXT_524021</name>
</gene>
<dbReference type="PANTHER" id="PTHR10380">
    <property type="entry name" value="CUTICLE PROTEIN"/>
    <property type="match status" value="1"/>
</dbReference>
<feature type="compositionally biased region" description="Polar residues" evidence="4">
    <location>
        <begin position="213"/>
        <end position="224"/>
    </location>
</feature>
<evidence type="ECO:0000256" key="1">
    <source>
        <dbReference type="ARBA" id="ARBA00002980"/>
    </source>
</evidence>
<keyword evidence="7" id="KW-1185">Reference proteome</keyword>
<keyword evidence="5" id="KW-0732">Signal</keyword>
<feature type="chain" id="PRO_5043585066" description="Cuticle protein" evidence="5">
    <location>
        <begin position="18"/>
        <end position="713"/>
    </location>
</feature>
<evidence type="ECO:0000256" key="3">
    <source>
        <dbReference type="PROSITE-ProRule" id="PRU00497"/>
    </source>
</evidence>
<reference evidence="6 7" key="1">
    <citation type="submission" date="2021-06" db="EMBL/GenBank/DDBJ databases">
        <title>Caerostris extrusa draft genome.</title>
        <authorList>
            <person name="Kono N."/>
            <person name="Arakawa K."/>
        </authorList>
    </citation>
    <scope>NUCLEOTIDE SEQUENCE [LARGE SCALE GENOMIC DNA]</scope>
</reference>
<protein>
    <recommendedName>
        <fullName evidence="8">Cuticle protein</fullName>
    </recommendedName>
</protein>
<comment type="caution">
    <text evidence="6">The sequence shown here is derived from an EMBL/GenBank/DDBJ whole genome shotgun (WGS) entry which is preliminary data.</text>
</comment>
<evidence type="ECO:0008006" key="8">
    <source>
        <dbReference type="Google" id="ProtNLM"/>
    </source>
</evidence>
<proteinExistence type="predicted"/>
<keyword evidence="2 3" id="KW-0193">Cuticle</keyword>
<dbReference type="Proteomes" id="UP001054945">
    <property type="component" value="Unassembled WGS sequence"/>
</dbReference>
<dbReference type="AlphaFoldDB" id="A0AAV4P4E1"/>
<feature type="signal peptide" evidence="5">
    <location>
        <begin position="1"/>
        <end position="17"/>
    </location>
</feature>
<dbReference type="PROSITE" id="PS00233">
    <property type="entry name" value="CHIT_BIND_RR_1"/>
    <property type="match status" value="4"/>
</dbReference>
<comment type="function">
    <text evidence="1">Component of the rigid cuticle of the spider.</text>
</comment>
<dbReference type="GO" id="GO:0062129">
    <property type="term" value="C:chitin-based extracellular matrix"/>
    <property type="evidence" value="ECO:0007669"/>
    <property type="project" value="TreeGrafter"/>
</dbReference>
<evidence type="ECO:0000256" key="2">
    <source>
        <dbReference type="ARBA" id="ARBA00022460"/>
    </source>
</evidence>
<dbReference type="EMBL" id="BPLR01004100">
    <property type="protein sequence ID" value="GIX92162.1"/>
    <property type="molecule type" value="Genomic_DNA"/>
</dbReference>
<dbReference type="InterPro" id="IPR000618">
    <property type="entry name" value="Insect_cuticle"/>
</dbReference>
<dbReference type="InterPro" id="IPR031311">
    <property type="entry name" value="CHIT_BIND_RR_consensus"/>
</dbReference>
<feature type="region of interest" description="Disordered" evidence="4">
    <location>
        <begin position="182"/>
        <end position="224"/>
    </location>
</feature>
<dbReference type="Pfam" id="PF00379">
    <property type="entry name" value="Chitin_bind_4"/>
    <property type="match status" value="4"/>
</dbReference>